<evidence type="ECO:0000313" key="1">
    <source>
        <dbReference type="EMBL" id="KIK27037.1"/>
    </source>
</evidence>
<evidence type="ECO:0000313" key="2">
    <source>
        <dbReference type="Proteomes" id="UP000054018"/>
    </source>
</evidence>
<sequence length="207" mass="22770">MGTNREYVDKAVQTEHEVLRTDLEVLQPQSNFRISPSPPCMLHDESAYSPVTASGSSTTFMDIRHPPGDLTNRRVVSMPENEGEGPHCSSGSNARVVSMPDYIRSHLRFSVEIRESTYGDSFGPYPGQLELYRSPTDVPRTPSPPSSSESFLFVGSSAQLSEDFTRGVVSSHSLTETEDWMAWASSPPRPIPALHGPLSLPYARCPS</sequence>
<reference evidence="2" key="2">
    <citation type="submission" date="2015-01" db="EMBL/GenBank/DDBJ databases">
        <title>Evolutionary Origins and Diversification of the Mycorrhizal Mutualists.</title>
        <authorList>
            <consortium name="DOE Joint Genome Institute"/>
            <consortium name="Mycorrhizal Genomics Consortium"/>
            <person name="Kohler A."/>
            <person name="Kuo A."/>
            <person name="Nagy L.G."/>
            <person name="Floudas D."/>
            <person name="Copeland A."/>
            <person name="Barry K.W."/>
            <person name="Cichocki N."/>
            <person name="Veneault-Fourrey C."/>
            <person name="LaButti K."/>
            <person name="Lindquist E.A."/>
            <person name="Lipzen A."/>
            <person name="Lundell T."/>
            <person name="Morin E."/>
            <person name="Murat C."/>
            <person name="Riley R."/>
            <person name="Ohm R."/>
            <person name="Sun H."/>
            <person name="Tunlid A."/>
            <person name="Henrissat B."/>
            <person name="Grigoriev I.V."/>
            <person name="Hibbett D.S."/>
            <person name="Martin F."/>
        </authorList>
    </citation>
    <scope>NUCLEOTIDE SEQUENCE [LARGE SCALE GENOMIC DNA]</scope>
    <source>
        <strain evidence="2">441</strain>
    </source>
</reference>
<dbReference type="OrthoDB" id="2573559at2759"/>
<dbReference type="AlphaFoldDB" id="A0A0C9ZXX0"/>
<accession>A0A0C9ZXX0</accession>
<proteinExistence type="predicted"/>
<dbReference type="HOGENOM" id="CLU_1326841_0_0_1"/>
<dbReference type="Proteomes" id="UP000054018">
    <property type="component" value="Unassembled WGS sequence"/>
</dbReference>
<organism evidence="1 2">
    <name type="scientific">Pisolithus microcarpus 441</name>
    <dbReference type="NCBI Taxonomy" id="765257"/>
    <lineage>
        <taxon>Eukaryota</taxon>
        <taxon>Fungi</taxon>
        <taxon>Dikarya</taxon>
        <taxon>Basidiomycota</taxon>
        <taxon>Agaricomycotina</taxon>
        <taxon>Agaricomycetes</taxon>
        <taxon>Agaricomycetidae</taxon>
        <taxon>Boletales</taxon>
        <taxon>Sclerodermatineae</taxon>
        <taxon>Pisolithaceae</taxon>
        <taxon>Pisolithus</taxon>
    </lineage>
</organism>
<dbReference type="EMBL" id="KN833698">
    <property type="protein sequence ID" value="KIK27037.1"/>
    <property type="molecule type" value="Genomic_DNA"/>
</dbReference>
<protein>
    <submittedName>
        <fullName evidence="1">Uncharacterized protein</fullName>
    </submittedName>
</protein>
<reference evidence="1 2" key="1">
    <citation type="submission" date="2014-04" db="EMBL/GenBank/DDBJ databases">
        <authorList>
            <consortium name="DOE Joint Genome Institute"/>
            <person name="Kuo A."/>
            <person name="Kohler A."/>
            <person name="Costa M.D."/>
            <person name="Nagy L.G."/>
            <person name="Floudas D."/>
            <person name="Copeland A."/>
            <person name="Barry K.W."/>
            <person name="Cichocki N."/>
            <person name="Veneault-Fourrey C."/>
            <person name="LaButti K."/>
            <person name="Lindquist E.A."/>
            <person name="Lipzen A."/>
            <person name="Lundell T."/>
            <person name="Morin E."/>
            <person name="Murat C."/>
            <person name="Sun H."/>
            <person name="Tunlid A."/>
            <person name="Henrissat B."/>
            <person name="Grigoriev I.V."/>
            <person name="Hibbett D.S."/>
            <person name="Martin F."/>
            <person name="Nordberg H.P."/>
            <person name="Cantor M.N."/>
            <person name="Hua S.X."/>
        </authorList>
    </citation>
    <scope>NUCLEOTIDE SEQUENCE [LARGE SCALE GENOMIC DNA]</scope>
    <source>
        <strain evidence="1 2">441</strain>
    </source>
</reference>
<keyword evidence="2" id="KW-1185">Reference proteome</keyword>
<name>A0A0C9ZXX0_9AGAM</name>
<dbReference type="STRING" id="765257.A0A0C9ZXX0"/>
<gene>
    <name evidence="1" type="ORF">PISMIDRAFT_219063</name>
</gene>